<dbReference type="GO" id="GO:0008081">
    <property type="term" value="F:phosphoric diester hydrolase activity"/>
    <property type="evidence" value="ECO:0007669"/>
    <property type="project" value="TreeGrafter"/>
</dbReference>
<feature type="compositionally biased region" description="Basic residues" evidence="8">
    <location>
        <begin position="234"/>
        <end position="248"/>
    </location>
</feature>
<name>L8H794_ACACF</name>
<feature type="domain" description="Xylose isomerase-like TIM barrel" evidence="9">
    <location>
        <begin position="2"/>
        <end position="157"/>
    </location>
</feature>
<evidence type="ECO:0000256" key="8">
    <source>
        <dbReference type="SAM" id="MobiDB-lite"/>
    </source>
</evidence>
<dbReference type="Pfam" id="PF01261">
    <property type="entry name" value="AP_endonuc_2"/>
    <property type="match status" value="1"/>
</dbReference>
<evidence type="ECO:0000313" key="10">
    <source>
        <dbReference type="EMBL" id="ELR21015.1"/>
    </source>
</evidence>
<keyword evidence="10" id="KW-0540">Nuclease</keyword>
<reference evidence="10 11" key="1">
    <citation type="journal article" date="2013" name="Genome Biol.">
        <title>Genome of Acanthamoeba castellanii highlights extensive lateral gene transfer and early evolution of tyrosine kinase signaling.</title>
        <authorList>
            <person name="Clarke M."/>
            <person name="Lohan A.J."/>
            <person name="Liu B."/>
            <person name="Lagkouvardos I."/>
            <person name="Roy S."/>
            <person name="Zafar N."/>
            <person name="Bertelli C."/>
            <person name="Schilde C."/>
            <person name="Kianianmomeni A."/>
            <person name="Burglin T.R."/>
            <person name="Frech C."/>
            <person name="Turcotte B."/>
            <person name="Kopec K.O."/>
            <person name="Synnott J.M."/>
            <person name="Choo C."/>
            <person name="Paponov I."/>
            <person name="Finkler A."/>
            <person name="Soon Heng Tan C."/>
            <person name="Hutchins A.P."/>
            <person name="Weinmeier T."/>
            <person name="Rattei T."/>
            <person name="Chu J.S."/>
            <person name="Gimenez G."/>
            <person name="Irimia M."/>
            <person name="Rigden D.J."/>
            <person name="Fitzpatrick D.A."/>
            <person name="Lorenzo-Morales J."/>
            <person name="Bateman A."/>
            <person name="Chiu C.H."/>
            <person name="Tang P."/>
            <person name="Hegemann P."/>
            <person name="Fromm H."/>
            <person name="Raoult D."/>
            <person name="Greub G."/>
            <person name="Miranda-Saavedra D."/>
            <person name="Chen N."/>
            <person name="Nash P."/>
            <person name="Ginger M.L."/>
            <person name="Horn M."/>
            <person name="Schaap P."/>
            <person name="Caler L."/>
            <person name="Loftus B."/>
        </authorList>
    </citation>
    <scope>NUCLEOTIDE SEQUENCE [LARGE SCALE GENOMIC DNA]</scope>
    <source>
        <strain evidence="10 11">Neff</strain>
    </source>
</reference>
<dbReference type="GO" id="GO:0008270">
    <property type="term" value="F:zinc ion binding"/>
    <property type="evidence" value="ECO:0007669"/>
    <property type="project" value="InterPro"/>
</dbReference>
<dbReference type="EMBL" id="KB007908">
    <property type="protein sequence ID" value="ELR21015.1"/>
    <property type="molecule type" value="Genomic_DNA"/>
</dbReference>
<evidence type="ECO:0000313" key="11">
    <source>
        <dbReference type="Proteomes" id="UP000011083"/>
    </source>
</evidence>
<keyword evidence="5" id="KW-0378">Hydrolase</keyword>
<accession>L8H794</accession>
<evidence type="ECO:0000256" key="5">
    <source>
        <dbReference type="ARBA" id="ARBA00022801"/>
    </source>
</evidence>
<dbReference type="GO" id="GO:0005739">
    <property type="term" value="C:mitochondrion"/>
    <property type="evidence" value="ECO:0007669"/>
    <property type="project" value="TreeGrafter"/>
</dbReference>
<keyword evidence="10" id="KW-0255">Endonuclease</keyword>
<dbReference type="Gene3D" id="3.20.20.150">
    <property type="entry name" value="Divalent-metal-dependent TIM barrel enzymes"/>
    <property type="match status" value="1"/>
</dbReference>
<evidence type="ECO:0000256" key="4">
    <source>
        <dbReference type="ARBA" id="ARBA00022763"/>
    </source>
</evidence>
<dbReference type="PROSITE" id="PS51432">
    <property type="entry name" value="AP_NUCLEASE_F2_4"/>
    <property type="match status" value="1"/>
</dbReference>
<dbReference type="RefSeq" id="XP_004344758.1">
    <property type="nucleotide sequence ID" value="XM_004344708.1"/>
</dbReference>
<evidence type="ECO:0000256" key="7">
    <source>
        <dbReference type="ARBA" id="ARBA00023204"/>
    </source>
</evidence>
<dbReference type="InterPro" id="IPR018246">
    <property type="entry name" value="AP_endonuc_F2_Zn_BS"/>
</dbReference>
<dbReference type="GO" id="GO:0005634">
    <property type="term" value="C:nucleus"/>
    <property type="evidence" value="ECO:0007669"/>
    <property type="project" value="TreeGrafter"/>
</dbReference>
<evidence type="ECO:0000259" key="9">
    <source>
        <dbReference type="Pfam" id="PF01261"/>
    </source>
</evidence>
<comment type="similarity">
    <text evidence="2">Belongs to the AP endonuclease 2 family.</text>
</comment>
<evidence type="ECO:0000256" key="1">
    <source>
        <dbReference type="ARBA" id="ARBA00001947"/>
    </source>
</evidence>
<feature type="compositionally biased region" description="Basic residues" evidence="8">
    <location>
        <begin position="177"/>
        <end position="190"/>
    </location>
</feature>
<keyword evidence="4" id="KW-0227">DNA damage</keyword>
<feature type="region of interest" description="Disordered" evidence="8">
    <location>
        <begin position="159"/>
        <end position="259"/>
    </location>
</feature>
<keyword evidence="11" id="KW-1185">Reference proteome</keyword>
<dbReference type="KEGG" id="acan:ACA1_280690"/>
<dbReference type="PROSITE" id="PS00731">
    <property type="entry name" value="AP_NUCLEASE_F2_3"/>
    <property type="match status" value="1"/>
</dbReference>
<keyword evidence="3" id="KW-0479">Metal-binding</keyword>
<dbReference type="InterPro" id="IPR013022">
    <property type="entry name" value="Xyl_isomerase-like_TIM-brl"/>
</dbReference>
<dbReference type="InterPro" id="IPR036237">
    <property type="entry name" value="Xyl_isomerase-like_sf"/>
</dbReference>
<evidence type="ECO:0000256" key="3">
    <source>
        <dbReference type="ARBA" id="ARBA00022723"/>
    </source>
</evidence>
<dbReference type="GeneID" id="14921890"/>
<dbReference type="PANTHER" id="PTHR21445">
    <property type="entry name" value="ENDONUCLEASE IV ENDODEOXYRIBONUCLEASE IV"/>
    <property type="match status" value="1"/>
</dbReference>
<evidence type="ECO:0000256" key="2">
    <source>
        <dbReference type="ARBA" id="ARBA00005340"/>
    </source>
</evidence>
<organism evidence="10 11">
    <name type="scientific">Acanthamoeba castellanii (strain ATCC 30010 / Neff)</name>
    <dbReference type="NCBI Taxonomy" id="1257118"/>
    <lineage>
        <taxon>Eukaryota</taxon>
        <taxon>Amoebozoa</taxon>
        <taxon>Discosea</taxon>
        <taxon>Longamoebia</taxon>
        <taxon>Centramoebida</taxon>
        <taxon>Acanthamoebidae</taxon>
        <taxon>Acanthamoeba</taxon>
    </lineage>
</organism>
<dbReference type="InterPro" id="IPR001719">
    <property type="entry name" value="AP_endonuc_2"/>
</dbReference>
<dbReference type="Proteomes" id="UP000011083">
    <property type="component" value="Unassembled WGS sequence"/>
</dbReference>
<dbReference type="GO" id="GO:0003677">
    <property type="term" value="F:DNA binding"/>
    <property type="evidence" value="ECO:0007669"/>
    <property type="project" value="InterPro"/>
</dbReference>
<sequence>MLNIHPGSTKGKISIAESCKVIADAINEAHSQVADVSVILEITAGGGNAVGKTFEELKMIIDGVTNTGYDIRTQEAYDATMAQFEEVVGLKYLKAIHLNDSKAGLGSKVDRHENIGKGYVGLEAFRCLMNDDRMNGIPLVLETPEGSYREEVKLLYSLEGKTEPYPPAPDAPEKEKKKPTKKATATKRKKKESESEEDEQKPKSPSAKKATPRRAKTTNPKSEYDDDDDFQPIPKKRRLAKRTKKPAARAKEEEEDSDT</sequence>
<dbReference type="STRING" id="1257118.L8H794"/>
<dbReference type="GO" id="GO:0003906">
    <property type="term" value="F:DNA-(apurinic or apyrimidinic site) endonuclease activity"/>
    <property type="evidence" value="ECO:0007669"/>
    <property type="project" value="TreeGrafter"/>
</dbReference>
<dbReference type="GO" id="GO:0006284">
    <property type="term" value="P:base-excision repair"/>
    <property type="evidence" value="ECO:0007669"/>
    <property type="project" value="TreeGrafter"/>
</dbReference>
<evidence type="ECO:0000256" key="6">
    <source>
        <dbReference type="ARBA" id="ARBA00022833"/>
    </source>
</evidence>
<dbReference type="VEuPathDB" id="AmoebaDB:ACA1_280690"/>
<dbReference type="SUPFAM" id="SSF51658">
    <property type="entry name" value="Xylose isomerase-like"/>
    <property type="match status" value="1"/>
</dbReference>
<dbReference type="OrthoDB" id="7663182at2759"/>
<comment type="cofactor">
    <cofactor evidence="1">
        <name>Zn(2+)</name>
        <dbReference type="ChEBI" id="CHEBI:29105"/>
    </cofactor>
</comment>
<dbReference type="AlphaFoldDB" id="L8H794"/>
<dbReference type="NCBIfam" id="TIGR00587">
    <property type="entry name" value="nfo"/>
    <property type="match status" value="1"/>
</dbReference>
<protein>
    <submittedName>
        <fullName evidence="10">Apurinic endonuclease (APN1) subfamily protein</fullName>
    </submittedName>
</protein>
<dbReference type="SMART" id="SM00518">
    <property type="entry name" value="AP2Ec"/>
    <property type="match status" value="1"/>
</dbReference>
<keyword evidence="7" id="KW-0234">DNA repair</keyword>
<keyword evidence="6" id="KW-0862">Zinc</keyword>
<gene>
    <name evidence="10" type="ORF">ACA1_280690</name>
</gene>
<dbReference type="PANTHER" id="PTHR21445:SF0">
    <property type="entry name" value="APURINIC-APYRIMIDINIC ENDONUCLEASE"/>
    <property type="match status" value="1"/>
</dbReference>
<proteinExistence type="inferred from homology"/>